<keyword evidence="6 8" id="KW-0472">Membrane</keyword>
<comment type="similarity">
    <text evidence="7">Belongs to the glycosyltransferase 87 family.</text>
</comment>
<protein>
    <submittedName>
        <fullName evidence="9">DUF2029 domain-containing protein</fullName>
    </submittedName>
</protein>
<dbReference type="EMBL" id="VWSH01000001">
    <property type="protein sequence ID" value="KAA5537476.1"/>
    <property type="molecule type" value="Genomic_DNA"/>
</dbReference>
<evidence type="ECO:0000256" key="7">
    <source>
        <dbReference type="ARBA" id="ARBA00024033"/>
    </source>
</evidence>
<dbReference type="GO" id="GO:0016758">
    <property type="term" value="F:hexosyltransferase activity"/>
    <property type="evidence" value="ECO:0007669"/>
    <property type="project" value="InterPro"/>
</dbReference>
<evidence type="ECO:0000313" key="9">
    <source>
        <dbReference type="EMBL" id="KAA5537476.1"/>
    </source>
</evidence>
<dbReference type="RefSeq" id="WP_150032052.1">
    <property type="nucleotide sequence ID" value="NZ_VWSH01000001.1"/>
</dbReference>
<feature type="transmembrane region" description="Helical" evidence="8">
    <location>
        <begin position="212"/>
        <end position="232"/>
    </location>
</feature>
<feature type="transmembrane region" description="Helical" evidence="8">
    <location>
        <begin position="353"/>
        <end position="372"/>
    </location>
</feature>
<feature type="transmembrane region" description="Helical" evidence="8">
    <location>
        <begin position="313"/>
        <end position="333"/>
    </location>
</feature>
<comment type="subcellular location">
    <subcellularLocation>
        <location evidence="1">Cell membrane</location>
        <topology evidence="1">Multi-pass membrane protein</topology>
    </subcellularLocation>
</comment>
<keyword evidence="4 8" id="KW-0812">Transmembrane</keyword>
<feature type="transmembrane region" description="Helical" evidence="8">
    <location>
        <begin position="180"/>
        <end position="205"/>
    </location>
</feature>
<evidence type="ECO:0000256" key="3">
    <source>
        <dbReference type="ARBA" id="ARBA00022679"/>
    </source>
</evidence>
<feature type="transmembrane region" description="Helical" evidence="8">
    <location>
        <begin position="149"/>
        <end position="174"/>
    </location>
</feature>
<evidence type="ECO:0000256" key="8">
    <source>
        <dbReference type="SAM" id="Phobius"/>
    </source>
</evidence>
<evidence type="ECO:0000256" key="4">
    <source>
        <dbReference type="ARBA" id="ARBA00022692"/>
    </source>
</evidence>
<feature type="transmembrane region" description="Helical" evidence="8">
    <location>
        <begin position="392"/>
        <end position="409"/>
    </location>
</feature>
<comment type="caution">
    <text evidence="9">The sequence shown here is derived from an EMBL/GenBank/DDBJ whole genome shotgun (WGS) entry which is preliminary data.</text>
</comment>
<proteinExistence type="inferred from homology"/>
<evidence type="ECO:0000256" key="5">
    <source>
        <dbReference type="ARBA" id="ARBA00022989"/>
    </source>
</evidence>
<evidence type="ECO:0000256" key="2">
    <source>
        <dbReference type="ARBA" id="ARBA00022475"/>
    </source>
</evidence>
<dbReference type="Pfam" id="PF09594">
    <property type="entry name" value="GT87"/>
    <property type="match status" value="1"/>
</dbReference>
<feature type="transmembrane region" description="Helical" evidence="8">
    <location>
        <begin position="416"/>
        <end position="432"/>
    </location>
</feature>
<feature type="transmembrane region" description="Helical" evidence="8">
    <location>
        <begin position="107"/>
        <end position="128"/>
    </location>
</feature>
<evidence type="ECO:0000256" key="6">
    <source>
        <dbReference type="ARBA" id="ARBA00023136"/>
    </source>
</evidence>
<sequence>MNKGLRIIILISLIAGFAASVLYTKDIQSWTGFGDMRSRVVAARQVKDGFSPYFTNWYPGDSLRYFTGGYVDTPRNKATELANLTVSPPFLRCLSIVADNDNNKIDLGAYVLFHLFFIISVILALCYAPKRKWLLTLFLLIPITFTDGWIYHFFVVQHYMIYAFLFTLIVIFLIRKNQLVAGLLMAVLFIFRLNTLVFVIPFLLLFRNYKKFLSGLLIGVLAYGIFVCFSPFEQKLWKDYSVVIKRNQAIQMVENVPATSGNLYILPYLPARFEGSNYYQLDTMLKYRDFKINKESTNFKNVYEIVFKHYPSITGLSAMFLLCILILSVFQFVQIKEKGNITMPLQKVIMTGLLFYFLSNFFSTVAIVPYHLPQWWVVALVYAIYADKIPRTTFILFFTGILLNLHFMIDFKGRHFIAEVFLLASLLFAILAKEKSDETIHEFDKV</sequence>
<reference evidence="9 10" key="1">
    <citation type="submission" date="2019-09" db="EMBL/GenBank/DDBJ databases">
        <title>Genome sequence and assembly of Taibaiella sp.</title>
        <authorList>
            <person name="Chhetri G."/>
        </authorList>
    </citation>
    <scope>NUCLEOTIDE SEQUENCE [LARGE SCALE GENOMIC DNA]</scope>
    <source>
        <strain evidence="9 10">KVB11</strain>
    </source>
</reference>
<keyword evidence="3" id="KW-0808">Transferase</keyword>
<keyword evidence="10" id="KW-1185">Reference proteome</keyword>
<keyword evidence="5 8" id="KW-1133">Transmembrane helix</keyword>
<gene>
    <name evidence="9" type="ORF">F0919_07310</name>
</gene>
<organism evidence="9 10">
    <name type="scientific">Taibaiella lutea</name>
    <dbReference type="NCBI Taxonomy" id="2608001"/>
    <lineage>
        <taxon>Bacteria</taxon>
        <taxon>Pseudomonadati</taxon>
        <taxon>Bacteroidota</taxon>
        <taxon>Chitinophagia</taxon>
        <taxon>Chitinophagales</taxon>
        <taxon>Chitinophagaceae</taxon>
        <taxon>Taibaiella</taxon>
    </lineage>
</organism>
<dbReference type="GO" id="GO:0005886">
    <property type="term" value="C:plasma membrane"/>
    <property type="evidence" value="ECO:0007669"/>
    <property type="project" value="UniProtKB-SubCell"/>
</dbReference>
<name>A0A5M6CR85_9BACT</name>
<keyword evidence="2" id="KW-1003">Cell membrane</keyword>
<dbReference type="InterPro" id="IPR018584">
    <property type="entry name" value="GT87"/>
</dbReference>
<dbReference type="Proteomes" id="UP000323632">
    <property type="component" value="Unassembled WGS sequence"/>
</dbReference>
<accession>A0A5M6CR85</accession>
<evidence type="ECO:0000313" key="10">
    <source>
        <dbReference type="Proteomes" id="UP000323632"/>
    </source>
</evidence>
<dbReference type="AlphaFoldDB" id="A0A5M6CR85"/>
<evidence type="ECO:0000256" key="1">
    <source>
        <dbReference type="ARBA" id="ARBA00004651"/>
    </source>
</evidence>